<evidence type="ECO:0000313" key="2">
    <source>
        <dbReference type="EMBL" id="GFY49499.1"/>
    </source>
</evidence>
<name>A0A8X6XBJ3_9ARAC</name>
<evidence type="ECO:0000256" key="1">
    <source>
        <dbReference type="SAM" id="MobiDB-lite"/>
    </source>
</evidence>
<dbReference type="EMBL" id="BMAV01007051">
    <property type="protein sequence ID" value="GFY49499.1"/>
    <property type="molecule type" value="Genomic_DNA"/>
</dbReference>
<gene>
    <name evidence="2" type="ORF">TNIN_230101</name>
</gene>
<accession>A0A8X6XBJ3</accession>
<protein>
    <submittedName>
        <fullName evidence="2">Uncharacterized protein</fullName>
    </submittedName>
</protein>
<evidence type="ECO:0000313" key="3">
    <source>
        <dbReference type="Proteomes" id="UP000886998"/>
    </source>
</evidence>
<reference evidence="2" key="1">
    <citation type="submission" date="2020-08" db="EMBL/GenBank/DDBJ databases">
        <title>Multicomponent nature underlies the extraordinary mechanical properties of spider dragline silk.</title>
        <authorList>
            <person name="Kono N."/>
            <person name="Nakamura H."/>
            <person name="Mori M."/>
            <person name="Yoshida Y."/>
            <person name="Ohtoshi R."/>
            <person name="Malay A.D."/>
            <person name="Moran D.A.P."/>
            <person name="Tomita M."/>
            <person name="Numata K."/>
            <person name="Arakawa K."/>
        </authorList>
    </citation>
    <scope>NUCLEOTIDE SEQUENCE</scope>
</reference>
<dbReference type="AlphaFoldDB" id="A0A8X6XBJ3"/>
<keyword evidence="3" id="KW-1185">Reference proteome</keyword>
<dbReference type="Proteomes" id="UP000886998">
    <property type="component" value="Unassembled WGS sequence"/>
</dbReference>
<comment type="caution">
    <text evidence="2">The sequence shown here is derived from an EMBL/GenBank/DDBJ whole genome shotgun (WGS) entry which is preliminary data.</text>
</comment>
<organism evidence="2 3">
    <name type="scientific">Trichonephila inaurata madagascariensis</name>
    <dbReference type="NCBI Taxonomy" id="2747483"/>
    <lineage>
        <taxon>Eukaryota</taxon>
        <taxon>Metazoa</taxon>
        <taxon>Ecdysozoa</taxon>
        <taxon>Arthropoda</taxon>
        <taxon>Chelicerata</taxon>
        <taxon>Arachnida</taxon>
        <taxon>Araneae</taxon>
        <taxon>Araneomorphae</taxon>
        <taxon>Entelegynae</taxon>
        <taxon>Araneoidea</taxon>
        <taxon>Nephilidae</taxon>
        <taxon>Trichonephila</taxon>
        <taxon>Trichonephila inaurata</taxon>
    </lineage>
</organism>
<feature type="region of interest" description="Disordered" evidence="1">
    <location>
        <begin position="32"/>
        <end position="62"/>
    </location>
</feature>
<proteinExistence type="predicted"/>
<feature type="compositionally biased region" description="Polar residues" evidence="1">
    <location>
        <begin position="35"/>
        <end position="50"/>
    </location>
</feature>
<sequence>MKRSIAMWFVAVNGAATRPISRRNRIGSAHVMDQLRTNPHSSASSNTRFGESSPAKIPPKSRWPVCTCSGCSCGSNVTSQKCSGEDVVGGEKIRSKVLAD</sequence>